<evidence type="ECO:0000256" key="9">
    <source>
        <dbReference type="ARBA" id="ARBA00050171"/>
    </source>
</evidence>
<gene>
    <name evidence="15" type="ORF">D0Y65_000254</name>
    <name evidence="14" type="ORF">glysoja_027139</name>
</gene>
<evidence type="ECO:0000256" key="2">
    <source>
        <dbReference type="ARBA" id="ARBA00004966"/>
    </source>
</evidence>
<evidence type="ECO:0000256" key="3">
    <source>
        <dbReference type="ARBA" id="ARBA00008056"/>
    </source>
</evidence>
<evidence type="ECO:0000256" key="10">
    <source>
        <dbReference type="ARBA" id="ARBA00054224"/>
    </source>
</evidence>
<comment type="function">
    <text evidence="10">Catalyzes the 3-beta-hydroxylation of 2S-flavanones to 2R,3R-dihydroflavonols which are intermediates in the biosynthesis of flavonols, anthocyanidins, catechins and proanthocyanidins in plants.</text>
</comment>
<proteinExistence type="inferred from homology"/>
<dbReference type="GO" id="GO:0046872">
    <property type="term" value="F:metal ion binding"/>
    <property type="evidence" value="ECO:0007669"/>
    <property type="project" value="UniProtKB-KW"/>
</dbReference>
<dbReference type="FunFam" id="2.60.120.330:FF:000016">
    <property type="entry name" value="Naringenin,2-oxoglutarate 3-dioxygenase"/>
    <property type="match status" value="1"/>
</dbReference>
<dbReference type="SUPFAM" id="SSF51197">
    <property type="entry name" value="Clavaminate synthase-like"/>
    <property type="match status" value="1"/>
</dbReference>
<dbReference type="GO" id="GO:0045486">
    <property type="term" value="F:flavanone 3-dioxygenase activity"/>
    <property type="evidence" value="ECO:0007669"/>
    <property type="project" value="UniProtKB-EC"/>
</dbReference>
<evidence type="ECO:0000256" key="6">
    <source>
        <dbReference type="ARBA" id="ARBA00023002"/>
    </source>
</evidence>
<dbReference type="InterPro" id="IPR044861">
    <property type="entry name" value="IPNS-like_FE2OG_OXY"/>
</dbReference>
<dbReference type="GO" id="GO:0031418">
    <property type="term" value="F:L-ascorbic acid binding"/>
    <property type="evidence" value="ECO:0007669"/>
    <property type="project" value="UniProtKB-KW"/>
</dbReference>
<dbReference type="PANTHER" id="PTHR47991">
    <property type="entry name" value="OXOGLUTARATE/IRON-DEPENDENT DIOXYGENASE"/>
    <property type="match status" value="1"/>
</dbReference>
<dbReference type="InterPro" id="IPR026992">
    <property type="entry name" value="DIOX_N"/>
</dbReference>
<keyword evidence="7 12" id="KW-0408">Iron</keyword>
<dbReference type="InterPro" id="IPR005123">
    <property type="entry name" value="Oxoglu/Fe-dep_dioxygenase_dom"/>
</dbReference>
<organism evidence="14">
    <name type="scientific">Glycine soja</name>
    <name type="common">Wild soybean</name>
    <dbReference type="NCBI Taxonomy" id="3848"/>
    <lineage>
        <taxon>Eukaryota</taxon>
        <taxon>Viridiplantae</taxon>
        <taxon>Streptophyta</taxon>
        <taxon>Embryophyta</taxon>
        <taxon>Tracheophyta</taxon>
        <taxon>Spermatophyta</taxon>
        <taxon>Magnoliopsida</taxon>
        <taxon>eudicotyledons</taxon>
        <taxon>Gunneridae</taxon>
        <taxon>Pentapetalae</taxon>
        <taxon>rosids</taxon>
        <taxon>fabids</taxon>
        <taxon>Fabales</taxon>
        <taxon>Fabaceae</taxon>
        <taxon>Papilionoideae</taxon>
        <taxon>50 kb inversion clade</taxon>
        <taxon>NPAAA clade</taxon>
        <taxon>indigoferoid/millettioid clade</taxon>
        <taxon>Phaseoleae</taxon>
        <taxon>Glycine</taxon>
        <taxon>Glycine subgen. Soja</taxon>
    </lineage>
</organism>
<evidence type="ECO:0000256" key="1">
    <source>
        <dbReference type="ARBA" id="ARBA00001961"/>
    </source>
</evidence>
<dbReference type="Proteomes" id="UP000289340">
    <property type="component" value="Chromosome 1"/>
</dbReference>
<dbReference type="AlphaFoldDB" id="A0A0B2PZI6"/>
<dbReference type="Proteomes" id="UP000053555">
    <property type="component" value="Unassembled WGS sequence"/>
</dbReference>
<sequence length="350" mass="39853">MKTFQLANESSSLLSLSPKFILPEDERPQLSEVTSLDSIPIIDLSDHSYDGNNHSSSLVVQKISQACEEYGFFQIVNHGIPEQVCNKMMTAITDLFNLPPEQTGQLYTTDHTKNTKLYNYYLNVEGGEKVKMWSECFSHYWYPIEDIIHLLPQEIGTQYGEAFSEYAREIGSLVRRLLGLLSIGLGIEEDFLLKIFGDQPRLRAQANFYPPCPDPELTLGLPVHTDFNALTIVLQSQVSGLQVIKDGKWIAVPVIPNAFVINLGDQIQVLSNGRFKSVHHRAVTNKLSPRVSMAMFYGPNVDTTIGPIQDLIDEEHPPRYRNYRFSEFLEEFFKQEGTRRMVKEVFELPC</sequence>
<evidence type="ECO:0000256" key="12">
    <source>
        <dbReference type="RuleBase" id="RU003682"/>
    </source>
</evidence>
<evidence type="ECO:0000259" key="13">
    <source>
        <dbReference type="PROSITE" id="PS51471"/>
    </source>
</evidence>
<comment type="pathway">
    <text evidence="2">Secondary metabolite biosynthesis; flavonoid biosynthesis.</text>
</comment>
<dbReference type="Gene3D" id="2.60.120.330">
    <property type="entry name" value="B-lactam Antibiotic, Isopenicillin N Synthase, Chain"/>
    <property type="match status" value="1"/>
</dbReference>
<accession>A0A0B2PZI6</accession>
<evidence type="ECO:0000256" key="11">
    <source>
        <dbReference type="ARBA" id="ARBA00070475"/>
    </source>
</evidence>
<dbReference type="InterPro" id="IPR050295">
    <property type="entry name" value="Plant_2OG-oxidoreductases"/>
</dbReference>
<evidence type="ECO:0000313" key="15">
    <source>
        <dbReference type="EMBL" id="RZC28155.1"/>
    </source>
</evidence>
<dbReference type="Pfam" id="PF14226">
    <property type="entry name" value="DIOX_N"/>
    <property type="match status" value="1"/>
</dbReference>
<keyword evidence="8" id="KW-0284">Flavonoid biosynthesis</keyword>
<comment type="similarity">
    <text evidence="3 12">Belongs to the iron/ascorbate-dependent oxidoreductase family.</text>
</comment>
<dbReference type="PROSITE" id="PS51471">
    <property type="entry name" value="FE2OG_OXY"/>
    <property type="match status" value="1"/>
</dbReference>
<reference evidence="14" key="1">
    <citation type="submission" date="2014-07" db="EMBL/GenBank/DDBJ databases">
        <title>Identification of a novel salt tolerance gene in wild soybean by whole-genome sequencing.</title>
        <authorList>
            <person name="Lam H.-M."/>
            <person name="Qi X."/>
            <person name="Li M.-W."/>
            <person name="Liu X."/>
            <person name="Xie M."/>
            <person name="Ni M."/>
            <person name="Xu X."/>
        </authorList>
    </citation>
    <scope>NUCLEOTIDE SEQUENCE [LARGE SCALE GENOMIC DNA]</scope>
    <source>
        <tissue evidence="14">Root</tissue>
    </source>
</reference>
<comment type="cofactor">
    <cofactor evidence="1">
        <name>L-ascorbate</name>
        <dbReference type="ChEBI" id="CHEBI:38290"/>
    </cofactor>
</comment>
<evidence type="ECO:0000313" key="16">
    <source>
        <dbReference type="Proteomes" id="UP000289340"/>
    </source>
</evidence>
<dbReference type="InterPro" id="IPR027443">
    <property type="entry name" value="IPNS-like_sf"/>
</dbReference>
<keyword evidence="4 12" id="KW-0479">Metal-binding</keyword>
<evidence type="ECO:0000313" key="14">
    <source>
        <dbReference type="EMBL" id="KHN14530.1"/>
    </source>
</evidence>
<feature type="domain" description="Fe2OG dioxygenase" evidence="13">
    <location>
        <begin position="200"/>
        <end position="299"/>
    </location>
</feature>
<evidence type="ECO:0000256" key="4">
    <source>
        <dbReference type="ARBA" id="ARBA00022723"/>
    </source>
</evidence>
<dbReference type="EMBL" id="QZWG01000001">
    <property type="protein sequence ID" value="RZC28155.1"/>
    <property type="molecule type" value="Genomic_DNA"/>
</dbReference>
<keyword evidence="16" id="KW-1185">Reference proteome</keyword>
<protein>
    <recommendedName>
        <fullName evidence="11">Naringenin,2-oxoglutarate 3-dioxygenase</fullName>
    </recommendedName>
</protein>
<evidence type="ECO:0000256" key="7">
    <source>
        <dbReference type="ARBA" id="ARBA00023004"/>
    </source>
</evidence>
<name>A0A0B2PZI6_GLYSO</name>
<dbReference type="EMBL" id="KN661662">
    <property type="protein sequence ID" value="KHN14530.1"/>
    <property type="molecule type" value="Genomic_DNA"/>
</dbReference>
<evidence type="ECO:0000256" key="5">
    <source>
        <dbReference type="ARBA" id="ARBA00022896"/>
    </source>
</evidence>
<reference evidence="15 16" key="2">
    <citation type="submission" date="2018-09" db="EMBL/GenBank/DDBJ databases">
        <title>A high-quality reference genome of wild soybean provides a powerful tool to mine soybean genomes.</title>
        <authorList>
            <person name="Xie M."/>
            <person name="Chung C.Y.L."/>
            <person name="Li M.-W."/>
            <person name="Wong F.-L."/>
            <person name="Chan T.-F."/>
            <person name="Lam H.-M."/>
        </authorList>
    </citation>
    <scope>NUCLEOTIDE SEQUENCE [LARGE SCALE GENOMIC DNA]</scope>
    <source>
        <strain evidence="16">cv. W05</strain>
        <tissue evidence="15">Hypocotyl of etiolated seedlings</tissue>
    </source>
</reference>
<dbReference type="GO" id="GO:0009813">
    <property type="term" value="P:flavonoid biosynthetic process"/>
    <property type="evidence" value="ECO:0007669"/>
    <property type="project" value="UniProtKB-KW"/>
</dbReference>
<keyword evidence="5" id="KW-0847">Vitamin C</keyword>
<evidence type="ECO:0000256" key="8">
    <source>
        <dbReference type="ARBA" id="ARBA00023241"/>
    </source>
</evidence>
<keyword evidence="6 12" id="KW-0560">Oxidoreductase</keyword>
<dbReference type="Pfam" id="PF03171">
    <property type="entry name" value="2OG-FeII_Oxy"/>
    <property type="match status" value="1"/>
</dbReference>
<dbReference type="Gramene" id="XM_028373000.1">
    <property type="protein sequence ID" value="XP_028228801.1"/>
    <property type="gene ID" value="LOC114409511"/>
</dbReference>
<comment type="catalytic activity">
    <reaction evidence="9">
        <text>a (2S)-flavan-4-one + 2-oxoglutarate + O2 = a (2R,3R)-dihydroflavonol + succinate + CO2</text>
        <dbReference type="Rhea" id="RHEA:18621"/>
        <dbReference type="ChEBI" id="CHEBI:15379"/>
        <dbReference type="ChEBI" id="CHEBI:16526"/>
        <dbReference type="ChEBI" id="CHEBI:16810"/>
        <dbReference type="ChEBI" id="CHEBI:30031"/>
        <dbReference type="ChEBI" id="CHEBI:138188"/>
        <dbReference type="ChEBI" id="CHEBI:140377"/>
        <dbReference type="EC" id="1.14.11.9"/>
    </reaction>
</comment>